<organism evidence="1 2">
    <name type="scientific">Pseudanabaena cinerea FACHB-1277</name>
    <dbReference type="NCBI Taxonomy" id="2949581"/>
    <lineage>
        <taxon>Bacteria</taxon>
        <taxon>Bacillati</taxon>
        <taxon>Cyanobacteriota</taxon>
        <taxon>Cyanophyceae</taxon>
        <taxon>Pseudanabaenales</taxon>
        <taxon>Pseudanabaenaceae</taxon>
        <taxon>Pseudanabaena</taxon>
        <taxon>Pseudanabaena cinerea</taxon>
    </lineage>
</organism>
<reference evidence="1" key="1">
    <citation type="journal article" date="2015" name="ISME J.">
        <title>Draft Genome Sequence of Streptomyces incarnatus NRRL8089, which Produces the Nucleoside Antibiotic Sinefungin.</title>
        <authorList>
            <person name="Oshima K."/>
            <person name="Hattori M."/>
            <person name="Shimizu H."/>
            <person name="Fukuda K."/>
            <person name="Nemoto M."/>
            <person name="Inagaki K."/>
            <person name="Tamura T."/>
        </authorList>
    </citation>
    <scope>NUCLEOTIDE SEQUENCE</scope>
    <source>
        <strain evidence="1">FACHB-1277</strain>
    </source>
</reference>
<evidence type="ECO:0000313" key="2">
    <source>
        <dbReference type="Proteomes" id="UP000631421"/>
    </source>
</evidence>
<dbReference type="Proteomes" id="UP000631421">
    <property type="component" value="Unassembled WGS sequence"/>
</dbReference>
<keyword evidence="2" id="KW-1185">Reference proteome</keyword>
<evidence type="ECO:0000313" key="1">
    <source>
        <dbReference type="EMBL" id="MBD2150124.1"/>
    </source>
</evidence>
<dbReference type="RefSeq" id="WP_190350487.1">
    <property type="nucleotide sequence ID" value="NZ_JACJPY010000019.1"/>
</dbReference>
<reference evidence="1" key="2">
    <citation type="submission" date="2020-08" db="EMBL/GenBank/DDBJ databases">
        <authorList>
            <person name="Chen M."/>
            <person name="Teng W."/>
            <person name="Zhao L."/>
            <person name="Hu C."/>
            <person name="Zhou Y."/>
            <person name="Han B."/>
            <person name="Song L."/>
            <person name="Shu W."/>
        </authorList>
    </citation>
    <scope>NUCLEOTIDE SEQUENCE</scope>
    <source>
        <strain evidence="1">FACHB-1277</strain>
    </source>
</reference>
<dbReference type="AlphaFoldDB" id="A0A926Z7N1"/>
<protein>
    <submittedName>
        <fullName evidence="1">Uncharacterized protein</fullName>
    </submittedName>
</protein>
<gene>
    <name evidence="1" type="ORF">H6F44_08325</name>
</gene>
<accession>A0A926Z7N1</accession>
<name>A0A926Z7N1_9CYAN</name>
<comment type="caution">
    <text evidence="1">The sequence shown here is derived from an EMBL/GenBank/DDBJ whole genome shotgun (WGS) entry which is preliminary data.</text>
</comment>
<proteinExistence type="predicted"/>
<sequence length="102" mass="11453">MLDTAHHLLTSTHLLGSSYLSLPDPLVISTLNSQMVDMQTTWYNNLHLTLHMDLLAQQTKEFNQDVMGDIGKGWNNFVKSGQLTAMAIGLVVGYMFRSITNR</sequence>
<dbReference type="EMBL" id="JACJPY010000019">
    <property type="protein sequence ID" value="MBD2150124.1"/>
    <property type="molecule type" value="Genomic_DNA"/>
</dbReference>